<keyword evidence="1" id="KW-0812">Transmembrane</keyword>
<dbReference type="Pfam" id="PF20599">
    <property type="entry name" value="DUF6796"/>
    <property type="match status" value="1"/>
</dbReference>
<evidence type="ECO:0000256" key="1">
    <source>
        <dbReference type="SAM" id="Phobius"/>
    </source>
</evidence>
<evidence type="ECO:0000313" key="3">
    <source>
        <dbReference type="Proteomes" id="UP000601435"/>
    </source>
</evidence>
<dbReference type="OrthoDB" id="430498at2759"/>
<gene>
    <name evidence="2" type="ORF">SNEC2469_LOCUS8217</name>
</gene>
<reference evidence="2" key="1">
    <citation type="submission" date="2021-02" db="EMBL/GenBank/DDBJ databases">
        <authorList>
            <person name="Dougan E. K."/>
            <person name="Rhodes N."/>
            <person name="Thang M."/>
            <person name="Chan C."/>
        </authorList>
    </citation>
    <scope>NUCLEOTIDE SEQUENCE</scope>
</reference>
<dbReference type="AlphaFoldDB" id="A0A812NSB9"/>
<dbReference type="Proteomes" id="UP000601435">
    <property type="component" value="Unassembled WGS sequence"/>
</dbReference>
<keyword evidence="1" id="KW-0472">Membrane</keyword>
<dbReference type="EMBL" id="CAJNJA010013646">
    <property type="protein sequence ID" value="CAE7325982.1"/>
    <property type="molecule type" value="Genomic_DNA"/>
</dbReference>
<keyword evidence="1" id="KW-1133">Transmembrane helix</keyword>
<feature type="transmembrane region" description="Helical" evidence="1">
    <location>
        <begin position="64"/>
        <end position="85"/>
    </location>
</feature>
<evidence type="ECO:0000313" key="2">
    <source>
        <dbReference type="EMBL" id="CAE7325982.1"/>
    </source>
</evidence>
<feature type="transmembrane region" description="Helical" evidence="1">
    <location>
        <begin position="144"/>
        <end position="168"/>
    </location>
</feature>
<feature type="transmembrane region" description="Helical" evidence="1">
    <location>
        <begin position="97"/>
        <end position="124"/>
    </location>
</feature>
<keyword evidence="3" id="KW-1185">Reference proteome</keyword>
<name>A0A812NSB9_9DINO</name>
<dbReference type="InterPro" id="IPR046475">
    <property type="entry name" value="DUF6796"/>
</dbReference>
<accession>A0A812NSB9</accession>
<feature type="transmembrane region" description="Helical" evidence="1">
    <location>
        <begin position="205"/>
        <end position="228"/>
    </location>
</feature>
<proteinExistence type="predicted"/>
<organism evidence="2 3">
    <name type="scientific">Symbiodinium necroappetens</name>
    <dbReference type="NCBI Taxonomy" id="1628268"/>
    <lineage>
        <taxon>Eukaryota</taxon>
        <taxon>Sar</taxon>
        <taxon>Alveolata</taxon>
        <taxon>Dinophyceae</taxon>
        <taxon>Suessiales</taxon>
        <taxon>Symbiodiniaceae</taxon>
        <taxon>Symbiodinium</taxon>
    </lineage>
</organism>
<protein>
    <submittedName>
        <fullName evidence="2">Uncharacterized protein</fullName>
    </submittedName>
</protein>
<sequence>MGLDVVLASSYFAGCAGILAHVADVLTCYSARPELDQLFHTPGDILDFRKASVMMAEKTTWELAAGHVLALIFIPSGFAGTCLLYKVLKPQYRWLRWPLVLLLFAFYVAGALMHCSFTFVGLLASAPARGHVVPAGLSADFQPFFEIICRLVGEIAMLPGCIFTFILLAAGATELPRWTALLTPGPLQLLVAAVAPHTALTFRMYMLVSIYNLSSGIWHLTLATAYALGGKRSSLKES</sequence>
<comment type="caution">
    <text evidence="2">The sequence shown here is derived from an EMBL/GenBank/DDBJ whole genome shotgun (WGS) entry which is preliminary data.</text>
</comment>